<evidence type="ECO:0000256" key="6">
    <source>
        <dbReference type="ARBA" id="ARBA00022989"/>
    </source>
</evidence>
<evidence type="ECO:0000256" key="7">
    <source>
        <dbReference type="ARBA" id="ARBA00023136"/>
    </source>
</evidence>
<feature type="repeat" description="Solcar" evidence="9">
    <location>
        <begin position="104"/>
        <end position="184"/>
    </location>
</feature>
<dbReference type="Gene3D" id="1.50.40.10">
    <property type="entry name" value="Mitochondrial carrier domain"/>
    <property type="match status" value="2"/>
</dbReference>
<dbReference type="InterPro" id="IPR018108">
    <property type="entry name" value="MCP_transmembrane"/>
</dbReference>
<keyword evidence="6" id="KW-1133">Transmembrane helix</keyword>
<keyword evidence="8" id="KW-0576">Peroxisome</keyword>
<dbReference type="PROSITE" id="PS50920">
    <property type="entry name" value="SOLCAR"/>
    <property type="match status" value="3"/>
</dbReference>
<accession>A0ABD3IH40</accession>
<comment type="subcellular location">
    <subcellularLocation>
        <location evidence="1">Peroxisome membrane</location>
        <topology evidence="1">Multi-pass membrane protein</topology>
    </subcellularLocation>
</comment>
<keyword evidence="7 9" id="KW-0472">Membrane</keyword>
<dbReference type="Pfam" id="PF00153">
    <property type="entry name" value="Mito_carr"/>
    <property type="match status" value="3"/>
</dbReference>
<dbReference type="AlphaFoldDB" id="A0ABD3IH40"/>
<dbReference type="InterPro" id="IPR002067">
    <property type="entry name" value="MCP"/>
</dbReference>
<reference evidence="11 12" key="1">
    <citation type="submission" date="2024-09" db="EMBL/GenBank/DDBJ databases">
        <title>Chromosome-scale assembly of Riccia sorocarpa.</title>
        <authorList>
            <person name="Paukszto L."/>
        </authorList>
    </citation>
    <scope>NUCLEOTIDE SEQUENCE [LARGE SCALE GENOMIC DNA]</scope>
    <source>
        <strain evidence="11">LP-2024</strain>
        <tissue evidence="11">Aerial parts of the thallus</tissue>
    </source>
</reference>
<evidence type="ECO:0000256" key="4">
    <source>
        <dbReference type="ARBA" id="ARBA00022692"/>
    </source>
</evidence>
<feature type="repeat" description="Solcar" evidence="9">
    <location>
        <begin position="5"/>
        <end position="94"/>
    </location>
</feature>
<dbReference type="PANTHER" id="PTHR46650:SF1">
    <property type="entry name" value="PEROXISOMAL ADENINE NUCLEOTIDE TRANSPORTER 1"/>
    <property type="match status" value="1"/>
</dbReference>
<evidence type="ECO:0000256" key="10">
    <source>
        <dbReference type="RuleBase" id="RU000488"/>
    </source>
</evidence>
<dbReference type="InterPro" id="IPR023395">
    <property type="entry name" value="MCP_dom_sf"/>
</dbReference>
<dbReference type="PRINTS" id="PR00926">
    <property type="entry name" value="MITOCARRIER"/>
</dbReference>
<keyword evidence="5" id="KW-0677">Repeat</keyword>
<sequence>MGFDFDALAEASSGAVGGLLSTSLLYPLDTCKTKYQAETRAGSARKYRSLLDVFWEAVESRKLASLYQGLGTKNLQSVVSQFIYFYSYSFLKNQYVKRSGGKRMGTGPNLIVAAAAGACTALLTQPLDTASARMQTSSFGKSKSLIRTLRESTVKELWAGIEPSLVLCSNPAIQYTVFEQLKYRLLRKGQLEVAADGVGAAPVVLSAFSAFLLGALSKSVATVITYPAIRSKVMIQAAESDDVKDKSKDKPIRKMHQAFSLIWNREGFFGFYKGLNAQILKTVLGAALMLMIKEKTTEVTWAVLLAIRSWSVQGKKKVQGVKLPPGLATPGGSSSVAALAKAVTR</sequence>
<keyword evidence="12" id="KW-1185">Reference proteome</keyword>
<evidence type="ECO:0000256" key="8">
    <source>
        <dbReference type="ARBA" id="ARBA00023140"/>
    </source>
</evidence>
<evidence type="ECO:0000256" key="9">
    <source>
        <dbReference type="PROSITE-ProRule" id="PRU00282"/>
    </source>
</evidence>
<comment type="caution">
    <text evidence="11">The sequence shown here is derived from an EMBL/GenBank/DDBJ whole genome shotgun (WGS) entry which is preliminary data.</text>
</comment>
<evidence type="ECO:0000256" key="3">
    <source>
        <dbReference type="ARBA" id="ARBA00022448"/>
    </source>
</evidence>
<evidence type="ECO:0000313" key="12">
    <source>
        <dbReference type="Proteomes" id="UP001633002"/>
    </source>
</evidence>
<proteinExistence type="inferred from homology"/>
<dbReference type="GO" id="GO:0005778">
    <property type="term" value="C:peroxisomal membrane"/>
    <property type="evidence" value="ECO:0007669"/>
    <property type="project" value="UniProtKB-SubCell"/>
</dbReference>
<evidence type="ECO:0008006" key="13">
    <source>
        <dbReference type="Google" id="ProtNLM"/>
    </source>
</evidence>
<feature type="repeat" description="Solcar" evidence="9">
    <location>
        <begin position="205"/>
        <end position="299"/>
    </location>
</feature>
<keyword evidence="3 10" id="KW-0813">Transport</keyword>
<comment type="similarity">
    <text evidence="2 10">Belongs to the mitochondrial carrier (TC 2.A.29) family.</text>
</comment>
<evidence type="ECO:0000256" key="5">
    <source>
        <dbReference type="ARBA" id="ARBA00022737"/>
    </source>
</evidence>
<dbReference type="PANTHER" id="PTHR46650">
    <property type="entry name" value="PEROXISOMAL ADENINE NUCLEOTIDE TRANSPORTER 1"/>
    <property type="match status" value="1"/>
</dbReference>
<dbReference type="EMBL" id="JBJQOH010000001">
    <property type="protein sequence ID" value="KAL3700819.1"/>
    <property type="molecule type" value="Genomic_DNA"/>
</dbReference>
<name>A0ABD3IH40_9MARC</name>
<evidence type="ECO:0000256" key="2">
    <source>
        <dbReference type="ARBA" id="ARBA00006375"/>
    </source>
</evidence>
<evidence type="ECO:0000313" key="11">
    <source>
        <dbReference type="EMBL" id="KAL3700819.1"/>
    </source>
</evidence>
<dbReference type="Proteomes" id="UP001633002">
    <property type="component" value="Unassembled WGS sequence"/>
</dbReference>
<gene>
    <name evidence="11" type="ORF">R1sor_018841</name>
</gene>
<keyword evidence="4 9" id="KW-0812">Transmembrane</keyword>
<dbReference type="InterPro" id="IPR045900">
    <property type="entry name" value="Peroxisomal_Ade_carrier"/>
</dbReference>
<evidence type="ECO:0000256" key="1">
    <source>
        <dbReference type="ARBA" id="ARBA00004585"/>
    </source>
</evidence>
<organism evidence="11 12">
    <name type="scientific">Riccia sorocarpa</name>
    <dbReference type="NCBI Taxonomy" id="122646"/>
    <lineage>
        <taxon>Eukaryota</taxon>
        <taxon>Viridiplantae</taxon>
        <taxon>Streptophyta</taxon>
        <taxon>Embryophyta</taxon>
        <taxon>Marchantiophyta</taxon>
        <taxon>Marchantiopsida</taxon>
        <taxon>Marchantiidae</taxon>
        <taxon>Marchantiales</taxon>
        <taxon>Ricciaceae</taxon>
        <taxon>Riccia</taxon>
    </lineage>
</organism>
<dbReference type="SUPFAM" id="SSF103506">
    <property type="entry name" value="Mitochondrial carrier"/>
    <property type="match status" value="1"/>
</dbReference>
<protein>
    <recommendedName>
        <fullName evidence="13">Peroxisomal adenine nucleotide carrier 1</fullName>
    </recommendedName>
</protein>